<gene>
    <name evidence="2" type="ORF">GPECTOR_89g502</name>
</gene>
<feature type="compositionally biased region" description="Basic and acidic residues" evidence="1">
    <location>
        <begin position="41"/>
        <end position="57"/>
    </location>
</feature>
<dbReference type="AlphaFoldDB" id="A0A150G0V5"/>
<feature type="compositionally biased region" description="Low complexity" evidence="1">
    <location>
        <begin position="141"/>
        <end position="152"/>
    </location>
</feature>
<dbReference type="Pfam" id="PF07004">
    <property type="entry name" value="SHIPPO-rpt"/>
    <property type="match status" value="1"/>
</dbReference>
<evidence type="ECO:0000313" key="3">
    <source>
        <dbReference type="Proteomes" id="UP000075714"/>
    </source>
</evidence>
<name>A0A150G0V5_GONPE</name>
<feature type="region of interest" description="Disordered" evidence="1">
    <location>
        <begin position="139"/>
        <end position="168"/>
    </location>
</feature>
<dbReference type="Proteomes" id="UP000075714">
    <property type="component" value="Unassembled WGS sequence"/>
</dbReference>
<feature type="compositionally biased region" description="Gly residues" evidence="1">
    <location>
        <begin position="194"/>
        <end position="206"/>
    </location>
</feature>
<accession>A0A150G0V5</accession>
<feature type="region of interest" description="Disordered" evidence="1">
    <location>
        <begin position="189"/>
        <end position="210"/>
    </location>
</feature>
<reference evidence="3" key="1">
    <citation type="journal article" date="2016" name="Nat. Commun.">
        <title>The Gonium pectorale genome demonstrates co-option of cell cycle regulation during the evolution of multicellularity.</title>
        <authorList>
            <person name="Hanschen E.R."/>
            <person name="Marriage T.N."/>
            <person name="Ferris P.J."/>
            <person name="Hamaji T."/>
            <person name="Toyoda A."/>
            <person name="Fujiyama A."/>
            <person name="Neme R."/>
            <person name="Noguchi H."/>
            <person name="Minakuchi Y."/>
            <person name="Suzuki M."/>
            <person name="Kawai-Toyooka H."/>
            <person name="Smith D.R."/>
            <person name="Sparks H."/>
            <person name="Anderson J."/>
            <person name="Bakaric R."/>
            <person name="Luria V."/>
            <person name="Karger A."/>
            <person name="Kirschner M.W."/>
            <person name="Durand P.M."/>
            <person name="Michod R.E."/>
            <person name="Nozaki H."/>
            <person name="Olson B.J."/>
        </authorList>
    </citation>
    <scope>NUCLEOTIDE SEQUENCE [LARGE SCALE GENOMIC DNA]</scope>
    <source>
        <strain evidence="3">NIES-2863</strain>
    </source>
</reference>
<keyword evidence="3" id="KW-1185">Reference proteome</keyword>
<feature type="region of interest" description="Disordered" evidence="1">
    <location>
        <begin position="41"/>
        <end position="71"/>
    </location>
</feature>
<dbReference type="OrthoDB" id="546314at2759"/>
<proteinExistence type="predicted"/>
<evidence type="ECO:0000313" key="2">
    <source>
        <dbReference type="EMBL" id="KXZ43482.1"/>
    </source>
</evidence>
<protein>
    <submittedName>
        <fullName evidence="2">Uncharacterized protein</fullName>
    </submittedName>
</protein>
<feature type="compositionally biased region" description="Low complexity" evidence="1">
    <location>
        <begin position="102"/>
        <end position="116"/>
    </location>
</feature>
<sequence>MGEPPPEPMAPLAGLGAALDAVRPRLQAAHFGHKSVAESMRKELQARRERQLEKARQLAEQLKSQPQEQLWPAVAAQLRRERLQRLGRLRRPHALGDEDCLQEQQQQRQGSGSDGQPPRDAEAAGAGLLGDRVPAVTFSMSRSPASPAGRAARYSRDPGPGHYEPSLADGAISRIARSPAALFGTARRTVVPRPGGGADDSDGGGSPTRHATSAAAEVAWLTRDPLAALDYTLRRVPAAVISPAPPPSETVQDGRQSEEGGLEMLDVRFTLVEPRIRGAPLMRAPPPAAVSIHDEDAGGVPLERLPADPWAIDTAIRPRRPAWGFESLGHSELAQRPMGRHLLDLRPVYDLVERRVQGAPDFSRTPERNAGERERARQLRRLPGAGDYDVEMAWAYLCKRAPQVLMRVAAPRWAPDTPQDANRDSASGLADADDADAEHGQRRQALLELSQALDYIRPRPPAWSFAPLVRVVRRDVLGAPDGGQRGFGPLLSFDVRISLVRRRLPGALPFGVGPARQGLLDPRLLAAARHLAPGTYEVELAWRAAQPKPRATDFARGTGHVLDADEPPPPDDGGELPYGARLQLEVAAAKDAVLPRRDRGPVPAMATALGRGEGGAVAADPAYAAPTAHLPLPDPGLDLPVRPRTRAVVFEGTPGHAPLVAEPSTHTAMRGPGAYFPGGAEQALAAVGLAARVVDFGRGPERGLLDADKPTSDEVLEGNRLVLSPHTALDYVRPRAPAAVIPTANDPEHPNDLPYFHALYDVEPGLDLVLPRAPGGPELGARPGRDPPLAWPAGLDPKPAPYGRMAGMLGPDDVPLNALAGFRRAPGAADFATMRPRTPPGKVDHDGQRLDLDAGAAADRLRRQAPRPPNLALGQGHGDPLGGVRDPDWDLTAWLDYKPKLDAVRPHLVAPLAVPLGRHIGRAQALRADPRVGENATGDIDGGVYRVRHRLVWRSAPAIDFGRAASPPRSGLPPGALPADPDAGNVLMLHPREPQGWQPPLHPGRPWRQPLGRGEGRWERPGADPAYRFLAAVGDEGGALMLRHSADDLAALRRRATAANAPATAWGWMTSRRDAQVLQPDPAVPPPRRLPEPALPRVGTLLVQQLPPRGAELEVLKANPPNDPRVVALRRRDRVLARMKERIMKQRAAVAGV</sequence>
<comment type="caution">
    <text evidence="2">The sequence shown here is derived from an EMBL/GenBank/DDBJ whole genome shotgun (WGS) entry which is preliminary data.</text>
</comment>
<dbReference type="EMBL" id="LSYV01000090">
    <property type="protein sequence ID" value="KXZ43482.1"/>
    <property type="molecule type" value="Genomic_DNA"/>
</dbReference>
<organism evidence="2 3">
    <name type="scientific">Gonium pectorale</name>
    <name type="common">Green alga</name>
    <dbReference type="NCBI Taxonomy" id="33097"/>
    <lineage>
        <taxon>Eukaryota</taxon>
        <taxon>Viridiplantae</taxon>
        <taxon>Chlorophyta</taxon>
        <taxon>core chlorophytes</taxon>
        <taxon>Chlorophyceae</taxon>
        <taxon>CS clade</taxon>
        <taxon>Chlamydomonadales</taxon>
        <taxon>Volvocaceae</taxon>
        <taxon>Gonium</taxon>
    </lineage>
</organism>
<evidence type="ECO:0000256" key="1">
    <source>
        <dbReference type="SAM" id="MobiDB-lite"/>
    </source>
</evidence>
<feature type="region of interest" description="Disordered" evidence="1">
    <location>
        <begin position="95"/>
        <end position="124"/>
    </location>
</feature>
<feature type="region of interest" description="Disordered" evidence="1">
    <location>
        <begin position="414"/>
        <end position="441"/>
    </location>
</feature>
<dbReference type="InterPro" id="IPR010736">
    <property type="entry name" value="SHIPPO-rpt"/>
</dbReference>